<dbReference type="Proteomes" id="UP000031011">
    <property type="component" value="Unassembled WGS sequence"/>
</dbReference>
<sequence>MNQYQRLIDNLTKLNLNNMAESIADYRQQVNDSQISFSEALLELTDKEIDYQRQESLKRRIKRARFPIVKRLSDFNYQFLDNQENIIFIGSPGVGKTHLSIGIGIEACRQGVRTLFINCHELILRLKSAQEKQHLERVMRRYERYDLLIIDELGYLPISANESKMLFQLINGRYERKSTIITTNVPLSSWGTVLNSTATAEAILDRLVYHSHVIKIKGKSYRLTSVSS</sequence>
<proteinExistence type="inferred from homology"/>
<feature type="domain" description="AAA+ ATPase" evidence="4">
    <location>
        <begin position="82"/>
        <end position="215"/>
    </location>
</feature>
<comment type="caution">
    <text evidence="5">The sequence shown here is derived from an EMBL/GenBank/DDBJ whole genome shotgun (WGS) entry which is preliminary data.</text>
</comment>
<dbReference type="Pfam" id="PF01695">
    <property type="entry name" value="IstB_IS21"/>
    <property type="match status" value="1"/>
</dbReference>
<dbReference type="CDD" id="cd00009">
    <property type="entry name" value="AAA"/>
    <property type="match status" value="1"/>
</dbReference>
<dbReference type="InterPro" id="IPR027417">
    <property type="entry name" value="P-loop_NTPase"/>
</dbReference>
<dbReference type="NCBIfam" id="NF038214">
    <property type="entry name" value="IS21_help_AAA"/>
    <property type="match status" value="1"/>
</dbReference>
<dbReference type="InterPro" id="IPR003593">
    <property type="entry name" value="AAA+_ATPase"/>
</dbReference>
<protein>
    <submittedName>
        <fullName evidence="5">IstB ATP binding domain protein</fullName>
    </submittedName>
</protein>
<accession>A0A837DVB8</accession>
<dbReference type="InterPro" id="IPR047661">
    <property type="entry name" value="IstB"/>
</dbReference>
<comment type="similarity">
    <text evidence="1">Belongs to the IS21/IS1162 putative ATP-binding protein family.</text>
</comment>
<dbReference type="AlphaFoldDB" id="A0A837DVB8"/>
<evidence type="ECO:0000313" key="5">
    <source>
        <dbReference type="EMBL" id="KIC04754.1"/>
    </source>
</evidence>
<dbReference type="SMART" id="SM00382">
    <property type="entry name" value="AAA"/>
    <property type="match status" value="1"/>
</dbReference>
<dbReference type="PIRSF" id="PIRSF003073">
    <property type="entry name" value="DNAC_TnpB_IstB"/>
    <property type="match status" value="1"/>
</dbReference>
<keyword evidence="2" id="KW-0547">Nucleotide-binding</keyword>
<dbReference type="Gene3D" id="3.40.50.300">
    <property type="entry name" value="P-loop containing nucleotide triphosphate hydrolases"/>
    <property type="match status" value="1"/>
</dbReference>
<dbReference type="EMBL" id="AWYA01000082">
    <property type="protein sequence ID" value="KIC04754.1"/>
    <property type="molecule type" value="Genomic_DNA"/>
</dbReference>
<dbReference type="PANTHER" id="PTHR30050:SF4">
    <property type="entry name" value="ATP-BINDING PROTEIN RV3427C IN INSERTION SEQUENCE-RELATED"/>
    <property type="match status" value="1"/>
</dbReference>
<evidence type="ECO:0000256" key="1">
    <source>
        <dbReference type="ARBA" id="ARBA00008059"/>
    </source>
</evidence>
<organism evidence="5 6">
    <name type="scientific">Ligilactobacillus ruminis DPC 6832</name>
    <dbReference type="NCBI Taxonomy" id="1402208"/>
    <lineage>
        <taxon>Bacteria</taxon>
        <taxon>Bacillati</taxon>
        <taxon>Bacillota</taxon>
        <taxon>Bacilli</taxon>
        <taxon>Lactobacillales</taxon>
        <taxon>Lactobacillaceae</taxon>
        <taxon>Ligilactobacillus</taxon>
    </lineage>
</organism>
<gene>
    <name evidence="5" type="ORF">LRN_1004</name>
</gene>
<reference evidence="5 6" key="1">
    <citation type="journal article" date="2015" name="BMC Microbiol.">
        <title>Lactobacillus ruminis strains cluster according to their mammalian gut source.</title>
        <authorList>
            <person name="O' Donnell M.M."/>
            <person name="Harris H.M."/>
            <person name="Lynch D.B."/>
            <person name="Ross R.P."/>
            <person name="O'Toole P.W."/>
        </authorList>
    </citation>
    <scope>NUCLEOTIDE SEQUENCE [LARGE SCALE GENOMIC DNA]</scope>
    <source>
        <strain evidence="5 6">DPC 6832</strain>
    </source>
</reference>
<dbReference type="GO" id="GO:0006260">
    <property type="term" value="P:DNA replication"/>
    <property type="evidence" value="ECO:0007669"/>
    <property type="project" value="TreeGrafter"/>
</dbReference>
<dbReference type="SUPFAM" id="SSF52540">
    <property type="entry name" value="P-loop containing nucleoside triphosphate hydrolases"/>
    <property type="match status" value="1"/>
</dbReference>
<dbReference type="InterPro" id="IPR002611">
    <property type="entry name" value="IstB_ATP-bd"/>
</dbReference>
<evidence type="ECO:0000256" key="2">
    <source>
        <dbReference type="ARBA" id="ARBA00022741"/>
    </source>
</evidence>
<evidence type="ECO:0000256" key="3">
    <source>
        <dbReference type="ARBA" id="ARBA00022840"/>
    </source>
</evidence>
<dbReference type="GO" id="GO:0005524">
    <property type="term" value="F:ATP binding"/>
    <property type="evidence" value="ECO:0007669"/>
    <property type="project" value="UniProtKB-KW"/>
</dbReference>
<evidence type="ECO:0000259" key="4">
    <source>
        <dbReference type="SMART" id="SM00382"/>
    </source>
</evidence>
<evidence type="ECO:0000313" key="6">
    <source>
        <dbReference type="Proteomes" id="UP000031011"/>
    </source>
</evidence>
<name>A0A837DVB8_9LACO</name>
<keyword evidence="3" id="KW-0067">ATP-binding</keyword>
<dbReference type="InterPro" id="IPR028350">
    <property type="entry name" value="DNAC/IstB-like"/>
</dbReference>
<dbReference type="PANTHER" id="PTHR30050">
    <property type="entry name" value="CHROMOSOMAL REPLICATION INITIATOR PROTEIN DNAA"/>
    <property type="match status" value="1"/>
</dbReference>